<evidence type="ECO:0000313" key="3">
    <source>
        <dbReference type="EMBL" id="QHI72958.1"/>
    </source>
</evidence>
<dbReference type="InterPro" id="IPR011105">
    <property type="entry name" value="Cell_wall_hydrolase_SleB"/>
</dbReference>
<feature type="compositionally biased region" description="Polar residues" evidence="1">
    <location>
        <begin position="140"/>
        <end position="157"/>
    </location>
</feature>
<dbReference type="RefSeq" id="WP_162362725.1">
    <property type="nucleotide sequence ID" value="NZ_CP047591.1"/>
</dbReference>
<proteinExistence type="predicted"/>
<dbReference type="GO" id="GO:0016787">
    <property type="term" value="F:hydrolase activity"/>
    <property type="evidence" value="ECO:0007669"/>
    <property type="project" value="InterPro"/>
</dbReference>
<accession>A0A6P1MLK8</accession>
<evidence type="ECO:0000259" key="2">
    <source>
        <dbReference type="Pfam" id="PF07486"/>
    </source>
</evidence>
<feature type="compositionally biased region" description="Polar residues" evidence="1">
    <location>
        <begin position="106"/>
        <end position="121"/>
    </location>
</feature>
<feature type="domain" description="Cell wall hydrolase SleB" evidence="2">
    <location>
        <begin position="182"/>
        <end position="282"/>
    </location>
</feature>
<organism evidence="3 4">
    <name type="scientific">Aminipila terrae</name>
    <dbReference type="NCBI Taxonomy" id="2697030"/>
    <lineage>
        <taxon>Bacteria</taxon>
        <taxon>Bacillati</taxon>
        <taxon>Bacillota</taxon>
        <taxon>Clostridia</taxon>
        <taxon>Peptostreptococcales</taxon>
        <taxon>Anaerovoracaceae</taxon>
        <taxon>Aminipila</taxon>
    </lineage>
</organism>
<evidence type="ECO:0000256" key="1">
    <source>
        <dbReference type="SAM" id="MobiDB-lite"/>
    </source>
</evidence>
<reference evidence="3 4" key="1">
    <citation type="submission" date="2020-01" db="EMBL/GenBank/DDBJ databases">
        <title>Genomic analysis of Aminipila sp. CBA3637.</title>
        <authorList>
            <person name="Kim Y.B."/>
            <person name="Roh S.W."/>
        </authorList>
    </citation>
    <scope>NUCLEOTIDE SEQUENCE [LARGE SCALE GENOMIC DNA]</scope>
    <source>
        <strain evidence="3 4">CBA3637</strain>
    </source>
</reference>
<dbReference type="InterPro" id="IPR042047">
    <property type="entry name" value="SleB_dom1"/>
</dbReference>
<protein>
    <recommendedName>
        <fullName evidence="2">Cell wall hydrolase SleB domain-containing protein</fullName>
    </recommendedName>
</protein>
<dbReference type="Pfam" id="PF07486">
    <property type="entry name" value="Hydrolase_2"/>
    <property type="match status" value="1"/>
</dbReference>
<dbReference type="AlphaFoldDB" id="A0A6P1MLK8"/>
<evidence type="ECO:0000313" key="4">
    <source>
        <dbReference type="Proteomes" id="UP000463883"/>
    </source>
</evidence>
<feature type="compositionally biased region" description="Polar residues" evidence="1">
    <location>
        <begin position="56"/>
        <end position="65"/>
    </location>
</feature>
<dbReference type="Gene3D" id="6.20.240.60">
    <property type="match status" value="1"/>
</dbReference>
<feature type="region of interest" description="Disordered" evidence="1">
    <location>
        <begin position="51"/>
        <end position="164"/>
    </location>
</feature>
<dbReference type="EMBL" id="CP047591">
    <property type="protein sequence ID" value="QHI72958.1"/>
    <property type="molecule type" value="Genomic_DNA"/>
</dbReference>
<name>A0A6P1MLK8_9FIRM</name>
<dbReference type="Proteomes" id="UP000463883">
    <property type="component" value="Chromosome"/>
</dbReference>
<keyword evidence="4" id="KW-1185">Reference proteome</keyword>
<gene>
    <name evidence="3" type="ORF">Ami3637_11580</name>
</gene>
<dbReference type="KEGG" id="amic:Ami3637_11580"/>
<sequence>MKKLKKIRLKHFITSLLFAITLFLISTLTTITLTDGYSNFNSLTKPVKTNELKSIPENQPQSTAKPSAIPSDISPDLQRNSFSKPDNEDSSVISRGIIKRDAYHKVNQTQNKTPDGSLPNSQKRKTADSQPSKTVVPEPTVSTKSLSNAETKVTSSAPPKADSQYEDDLDLLARLITAEAQGEPYEAKVAVGAVVINRVQSGVWANSIKGVIYQSINGYYQFTPVINGWINKPAEPESIEAAKAAMKGEDPTSGAQFYYDDTTTNTWILSKPVSLQIGHLIYAY</sequence>
<dbReference type="Gene3D" id="1.10.10.2520">
    <property type="entry name" value="Cell wall hydrolase SleB, domain 1"/>
    <property type="match status" value="1"/>
</dbReference>